<organism evidence="4">
    <name type="scientific">termite gut metagenome</name>
    <dbReference type="NCBI Taxonomy" id="433724"/>
    <lineage>
        <taxon>unclassified sequences</taxon>
        <taxon>metagenomes</taxon>
        <taxon>organismal metagenomes</taxon>
    </lineage>
</organism>
<dbReference type="GO" id="GO:0016787">
    <property type="term" value="F:hydrolase activity"/>
    <property type="evidence" value="ECO:0007669"/>
    <property type="project" value="UniProtKB-KW"/>
</dbReference>
<dbReference type="Gene3D" id="3.30.870.10">
    <property type="entry name" value="Endonuclease Chain A"/>
    <property type="match status" value="1"/>
</dbReference>
<gene>
    <name evidence="4" type="ORF">EZS27_006270</name>
    <name evidence="5" type="ORF">EZS27_006283</name>
</gene>
<feature type="domain" description="Helicase C-terminal" evidence="3">
    <location>
        <begin position="648"/>
        <end position="834"/>
    </location>
</feature>
<dbReference type="InterPro" id="IPR000330">
    <property type="entry name" value="SNF2_N"/>
</dbReference>
<dbReference type="SMART" id="SM00487">
    <property type="entry name" value="DEXDc"/>
    <property type="match status" value="1"/>
</dbReference>
<accession>A0A5J4SK70</accession>
<dbReference type="SMART" id="SM00490">
    <property type="entry name" value="HELICc"/>
    <property type="match status" value="1"/>
</dbReference>
<dbReference type="EMBL" id="SNRY01000139">
    <property type="protein sequence ID" value="KAA6346192.1"/>
    <property type="molecule type" value="Genomic_DNA"/>
</dbReference>
<dbReference type="InterPro" id="IPR001650">
    <property type="entry name" value="Helicase_C-like"/>
</dbReference>
<dbReference type="Gene3D" id="3.40.50.300">
    <property type="entry name" value="P-loop containing nucleotide triphosphate hydrolases"/>
    <property type="match status" value="1"/>
</dbReference>
<keyword evidence="4" id="KW-0547">Nucleotide-binding</keyword>
<dbReference type="InterPro" id="IPR014001">
    <property type="entry name" value="Helicase_ATP-bd"/>
</dbReference>
<dbReference type="InterPro" id="IPR027417">
    <property type="entry name" value="P-loop_NTPase"/>
</dbReference>
<evidence type="ECO:0000259" key="3">
    <source>
        <dbReference type="PROSITE" id="PS51194"/>
    </source>
</evidence>
<dbReference type="GO" id="GO:0005524">
    <property type="term" value="F:ATP binding"/>
    <property type="evidence" value="ECO:0007669"/>
    <property type="project" value="InterPro"/>
</dbReference>
<dbReference type="Gene3D" id="3.40.50.10810">
    <property type="entry name" value="Tandem AAA-ATPase domain"/>
    <property type="match status" value="2"/>
</dbReference>
<evidence type="ECO:0000313" key="5">
    <source>
        <dbReference type="EMBL" id="KAA6346205.1"/>
    </source>
</evidence>
<evidence type="ECO:0000259" key="2">
    <source>
        <dbReference type="PROSITE" id="PS51192"/>
    </source>
</evidence>
<dbReference type="AlphaFoldDB" id="A0A5J4SK70"/>
<dbReference type="Pfam" id="PF00271">
    <property type="entry name" value="Helicase_C"/>
    <property type="match status" value="1"/>
</dbReference>
<proteinExistence type="predicted"/>
<name>A0A5J4SK70_9ZZZZ</name>
<dbReference type="PANTHER" id="PTHR45766:SF6">
    <property type="entry name" value="SWI_SNF-RELATED MATRIX-ASSOCIATED ACTIN-DEPENDENT REGULATOR OF CHROMATIN SUBFAMILY A-LIKE PROTEIN 1"/>
    <property type="match status" value="1"/>
</dbReference>
<evidence type="ECO:0000313" key="4">
    <source>
        <dbReference type="EMBL" id="KAA6346192.1"/>
    </source>
</evidence>
<dbReference type="PROSITE" id="PS51192">
    <property type="entry name" value="HELICASE_ATP_BIND_1"/>
    <property type="match status" value="1"/>
</dbReference>
<evidence type="ECO:0000256" key="1">
    <source>
        <dbReference type="ARBA" id="ARBA00022801"/>
    </source>
</evidence>
<dbReference type="SUPFAM" id="SSF52540">
    <property type="entry name" value="P-loop containing nucleoside triphosphate hydrolases"/>
    <property type="match status" value="2"/>
</dbReference>
<keyword evidence="1 4" id="KW-0378">Hydrolase</keyword>
<dbReference type="CDD" id="cd18793">
    <property type="entry name" value="SF2_C_SNF"/>
    <property type="match status" value="1"/>
</dbReference>
<sequence>MITDIKFFTNENGAPLLERFKSTLKDSKYFDILVGYFRLSGFHQLYDSFEKIEKTRILVGLNIDRETYDLILYNQEHDVIDFESDKNTKRQYAKALINEIESVSENNAQIQLGILKFIELLKFKRLEIKAYPSQNIHAKVYINRYNENISHIQYGSVITGSSNFSESGLIAQREFNVELKDKPDVDFALGQFERLWKEGVDVSKDFMNVVVHKTWLNDTITPYELYLKCIYEYLEEDINLEEAFDPYLPKGFMKLRYQIQATTNAKKILETYNGVFLSDVVGLGKTYITALLLQQLLGKILVVCPPVLQEYWEDSLRDFGIRGFEVESLGKLEHILRKDISKYKYVIVDEAHRFRNENTQSYANLLDICRGKKVILVTATPLNNTIDDIFTQLKLFQIPKASTIPGVLDLEKFFNKLKRALKEAKPPLNDNSEEAKDAYKKAIKSVSNEIRDKILRFVMIRRTRNDIKNFFQDDIQKQGLIFPEIVDPGRMIYTFEDKLEHIFNQTVNLLRKFQYARYSPLLYYNENLTEFEKQQQRNLGGFMKGLLVKRLESSFFAFKMSIGRFIEIHERFIKMFDKGTIYISNKVNVYDLLDQDDMDTLERMVEDEKAKRYESGNFRKEYRQMLIQDLEILKEIHSLWFSINEDPKFDALITAFRENKVMADNKVILFTESKETGDYLFEHLFKCYPKRVMFYSSKGGRYENLQTINSHSISREIIRNNFDPKSGKSQDDIQFLIATDVLAEGINLHRSNILINYDLPWNPTRVLQRVGRINRLGSSFNNIHIFNFFPTTQSEAHLGLEANIINKLQMFHHIMGEDAKYLSDGEEIGSQELFHTLNNKATYTGEEEGEGENTELRYLSTLREIRDTNPVLFDKIKKLPKQARSGMKSKKEENQMVTFFRLGNLKKFYLYESNQSMEINFFDAMNLIECKPDARRLPVPDNYFDMLTVNKTKFKQDTTTENNESSAQSGGRSNATFIERILKDKSFKEYKKFTESDEAFIDTVRMMLANGVLAKKTTQIIKKEVEKLAIKENTLDPMKVLYILRTYIKQMDMERPEQSVSYLKREVILSEYFTK</sequence>
<keyword evidence="4" id="KW-0347">Helicase</keyword>
<feature type="domain" description="Helicase ATP-binding" evidence="2">
    <location>
        <begin position="266"/>
        <end position="399"/>
    </location>
</feature>
<dbReference type="InterPro" id="IPR049730">
    <property type="entry name" value="SNF2/RAD54-like_C"/>
</dbReference>
<dbReference type="GO" id="GO:0003724">
    <property type="term" value="F:RNA helicase activity"/>
    <property type="evidence" value="ECO:0007669"/>
    <property type="project" value="UniProtKB-EC"/>
</dbReference>
<protein>
    <submittedName>
        <fullName evidence="4">ATP-dependent RNA helicase DbpA</fullName>
        <ecNumber evidence="4">3.6.4.13</ecNumber>
    </submittedName>
</protein>
<dbReference type="PROSITE" id="PS51194">
    <property type="entry name" value="HELICASE_CTER"/>
    <property type="match status" value="1"/>
</dbReference>
<reference evidence="4" key="1">
    <citation type="submission" date="2019-03" db="EMBL/GenBank/DDBJ databases">
        <title>Single cell metagenomics reveals metabolic interactions within the superorganism composed of flagellate Streblomastix strix and complex community of Bacteroidetes bacteria on its surface.</title>
        <authorList>
            <person name="Treitli S.C."/>
            <person name="Kolisko M."/>
            <person name="Husnik F."/>
            <person name="Keeling P."/>
            <person name="Hampl V."/>
        </authorList>
    </citation>
    <scope>NUCLEOTIDE SEQUENCE</scope>
    <source>
        <strain evidence="4">STM</strain>
    </source>
</reference>
<dbReference type="PANTHER" id="PTHR45766">
    <property type="entry name" value="DNA ANNEALING HELICASE AND ENDONUCLEASE ZRANB3 FAMILY MEMBER"/>
    <property type="match status" value="1"/>
</dbReference>
<dbReference type="EC" id="3.6.4.13" evidence="4"/>
<dbReference type="EMBL" id="SNRY01000139">
    <property type="protein sequence ID" value="KAA6346205.1"/>
    <property type="molecule type" value="Genomic_DNA"/>
</dbReference>
<dbReference type="InterPro" id="IPR038718">
    <property type="entry name" value="SNF2-like_sf"/>
</dbReference>
<comment type="caution">
    <text evidence="4">The sequence shown here is derived from an EMBL/GenBank/DDBJ whole genome shotgun (WGS) entry which is preliminary data.</text>
</comment>
<dbReference type="Pfam" id="PF00176">
    <property type="entry name" value="SNF2-rel_dom"/>
    <property type="match status" value="1"/>
</dbReference>
<dbReference type="CDD" id="cd09178">
    <property type="entry name" value="PLDc_N_Snf2_like"/>
    <property type="match status" value="1"/>
</dbReference>
<keyword evidence="4" id="KW-0067">ATP-binding</keyword>